<proteinExistence type="predicted"/>
<evidence type="ECO:0000313" key="2">
    <source>
        <dbReference type="EMBL" id="GJM87788.1"/>
    </source>
</evidence>
<feature type="domain" description="DUF569" evidence="1">
    <location>
        <begin position="1"/>
        <end position="134"/>
    </location>
</feature>
<dbReference type="PANTHER" id="PTHR31205:SF11">
    <property type="entry name" value="OS05G0115500 PROTEIN"/>
    <property type="match status" value="1"/>
</dbReference>
<dbReference type="PANTHER" id="PTHR31205">
    <property type="entry name" value="ACTIN CROSS-LINKING PROTEIN (DUF569)"/>
    <property type="match status" value="1"/>
</dbReference>
<dbReference type="InterPro" id="IPR007679">
    <property type="entry name" value="DUF569"/>
</dbReference>
<sequence>MEVFDGARFVRLRCVERRGKYAAADVDGFSVCLSGQRRTHNTVWAVEHAQGPDGPSVLLRSAYGRYLFAIAFPAYMGTGSPQPPVLAAQSDLEQDVPPPGMLWQAVHRGGAFVLRCGLGRYLRANGRYRRWRRETPSSRTTTAP</sequence>
<protein>
    <recommendedName>
        <fullName evidence="1">DUF569 domain-containing protein</fullName>
    </recommendedName>
</protein>
<accession>A0AAV5BQ89</accession>
<dbReference type="Gene3D" id="2.80.10.50">
    <property type="match status" value="1"/>
</dbReference>
<gene>
    <name evidence="2" type="primary">ga03781</name>
    <name evidence="2" type="ORF">PR202_ga03781</name>
</gene>
<evidence type="ECO:0000259" key="1">
    <source>
        <dbReference type="Pfam" id="PF04601"/>
    </source>
</evidence>
<dbReference type="EMBL" id="BQKI01000002">
    <property type="protein sequence ID" value="GJM87788.1"/>
    <property type="molecule type" value="Genomic_DNA"/>
</dbReference>
<organism evidence="2 3">
    <name type="scientific">Eleusine coracana subsp. coracana</name>
    <dbReference type="NCBI Taxonomy" id="191504"/>
    <lineage>
        <taxon>Eukaryota</taxon>
        <taxon>Viridiplantae</taxon>
        <taxon>Streptophyta</taxon>
        <taxon>Embryophyta</taxon>
        <taxon>Tracheophyta</taxon>
        <taxon>Spermatophyta</taxon>
        <taxon>Magnoliopsida</taxon>
        <taxon>Liliopsida</taxon>
        <taxon>Poales</taxon>
        <taxon>Poaceae</taxon>
        <taxon>PACMAD clade</taxon>
        <taxon>Chloridoideae</taxon>
        <taxon>Cynodonteae</taxon>
        <taxon>Eleusininae</taxon>
        <taxon>Eleusine</taxon>
    </lineage>
</organism>
<dbReference type="Proteomes" id="UP001054889">
    <property type="component" value="Unassembled WGS sequence"/>
</dbReference>
<reference evidence="2" key="2">
    <citation type="submission" date="2021-12" db="EMBL/GenBank/DDBJ databases">
        <title>Resequencing data analysis of finger millet.</title>
        <authorList>
            <person name="Hatakeyama M."/>
            <person name="Aluri S."/>
            <person name="Balachadran M.T."/>
            <person name="Sivarajan S.R."/>
            <person name="Poveda L."/>
            <person name="Shimizu-Inatsugi R."/>
            <person name="Schlapbach R."/>
            <person name="Sreeman S.M."/>
            <person name="Shimizu K.K."/>
        </authorList>
    </citation>
    <scope>NUCLEOTIDE SEQUENCE</scope>
</reference>
<dbReference type="AlphaFoldDB" id="A0AAV5BQ89"/>
<keyword evidence="3" id="KW-1185">Reference proteome</keyword>
<evidence type="ECO:0000313" key="3">
    <source>
        <dbReference type="Proteomes" id="UP001054889"/>
    </source>
</evidence>
<dbReference type="SUPFAM" id="SSF50405">
    <property type="entry name" value="Actin-crosslinking proteins"/>
    <property type="match status" value="1"/>
</dbReference>
<dbReference type="InterPro" id="IPR008999">
    <property type="entry name" value="Actin-crosslinking"/>
</dbReference>
<dbReference type="Pfam" id="PF04601">
    <property type="entry name" value="DUF569"/>
    <property type="match status" value="1"/>
</dbReference>
<reference evidence="2" key="1">
    <citation type="journal article" date="2018" name="DNA Res.">
        <title>Multiple hybrid de novo genome assembly of finger millet, an orphan allotetraploid crop.</title>
        <authorList>
            <person name="Hatakeyama M."/>
            <person name="Aluri S."/>
            <person name="Balachadran M.T."/>
            <person name="Sivarajan S.R."/>
            <person name="Patrignani A."/>
            <person name="Gruter S."/>
            <person name="Poveda L."/>
            <person name="Shimizu-Inatsugi R."/>
            <person name="Baeten J."/>
            <person name="Francoijs K.J."/>
            <person name="Nataraja K.N."/>
            <person name="Reddy Y.A.N."/>
            <person name="Phadnis S."/>
            <person name="Ravikumar R.L."/>
            <person name="Schlapbach R."/>
            <person name="Sreeman S.M."/>
            <person name="Shimizu K.K."/>
        </authorList>
    </citation>
    <scope>NUCLEOTIDE SEQUENCE</scope>
</reference>
<name>A0AAV5BQ89_ELECO</name>
<comment type="caution">
    <text evidence="2">The sequence shown here is derived from an EMBL/GenBank/DDBJ whole genome shotgun (WGS) entry which is preliminary data.</text>
</comment>